<gene>
    <name evidence="1" type="ORF">FIBSPDRAFT_101480</name>
</gene>
<evidence type="ECO:0000313" key="1">
    <source>
        <dbReference type="EMBL" id="KZP14822.1"/>
    </source>
</evidence>
<evidence type="ECO:0000313" key="2">
    <source>
        <dbReference type="Proteomes" id="UP000076532"/>
    </source>
</evidence>
<name>A0A166DKQ9_9AGAM</name>
<protein>
    <recommendedName>
        <fullName evidence="3">F-box domain-containing protein</fullName>
    </recommendedName>
</protein>
<dbReference type="Proteomes" id="UP000076532">
    <property type="component" value="Unassembled WGS sequence"/>
</dbReference>
<reference evidence="1 2" key="1">
    <citation type="journal article" date="2016" name="Mol. Biol. Evol.">
        <title>Comparative Genomics of Early-Diverging Mushroom-Forming Fungi Provides Insights into the Origins of Lignocellulose Decay Capabilities.</title>
        <authorList>
            <person name="Nagy L.G."/>
            <person name="Riley R."/>
            <person name="Tritt A."/>
            <person name="Adam C."/>
            <person name="Daum C."/>
            <person name="Floudas D."/>
            <person name="Sun H."/>
            <person name="Yadav J.S."/>
            <person name="Pangilinan J."/>
            <person name="Larsson K.H."/>
            <person name="Matsuura K."/>
            <person name="Barry K."/>
            <person name="Labutti K."/>
            <person name="Kuo R."/>
            <person name="Ohm R.A."/>
            <person name="Bhattacharya S.S."/>
            <person name="Shirouzu T."/>
            <person name="Yoshinaga Y."/>
            <person name="Martin F.M."/>
            <person name="Grigoriev I.V."/>
            <person name="Hibbett D.S."/>
        </authorList>
    </citation>
    <scope>NUCLEOTIDE SEQUENCE [LARGE SCALE GENOMIC DNA]</scope>
    <source>
        <strain evidence="1 2">CBS 109695</strain>
    </source>
</reference>
<proteinExistence type="predicted"/>
<dbReference type="AlphaFoldDB" id="A0A166DKQ9"/>
<dbReference type="OrthoDB" id="2748701at2759"/>
<organism evidence="1 2">
    <name type="scientific">Athelia psychrophila</name>
    <dbReference type="NCBI Taxonomy" id="1759441"/>
    <lineage>
        <taxon>Eukaryota</taxon>
        <taxon>Fungi</taxon>
        <taxon>Dikarya</taxon>
        <taxon>Basidiomycota</taxon>
        <taxon>Agaricomycotina</taxon>
        <taxon>Agaricomycetes</taxon>
        <taxon>Agaricomycetidae</taxon>
        <taxon>Atheliales</taxon>
        <taxon>Atheliaceae</taxon>
        <taxon>Athelia</taxon>
    </lineage>
</organism>
<evidence type="ECO:0008006" key="3">
    <source>
        <dbReference type="Google" id="ProtNLM"/>
    </source>
</evidence>
<dbReference type="EMBL" id="KV417612">
    <property type="protein sequence ID" value="KZP14822.1"/>
    <property type="molecule type" value="Genomic_DNA"/>
</dbReference>
<keyword evidence="2" id="KW-1185">Reference proteome</keyword>
<accession>A0A166DKQ9</accession>
<sequence>MERIPSEIWAKIFAYACTDSGTTGRRLSIISKFIREASAPVKLQSISIHGLQQIISFHQLLLQTPPHLRRIRHLFLSLVPLPPAPRGLARFMPSRRAPEVAPVISQDEGNNLRLACTRIFAAVAECIELLHLDVPIYYLCDSPDFPNPTFPRLSELTSDGYPLHTWCAPDDVPASALCPQLRRWHMVDYPANIFGLITTVAPSLTHLRFSGLQQDGAFPLDLKAALEIVAERPNDDFRAGEAPDNRTGRLPDTIQSVYVQPAKAPPRGPCGTVMMSYGQLMWGLQELNKAESRLVLLKEFNNDWGRICTSSEWLDRINGGQGCWSLRDRILVYTSN</sequence>
<dbReference type="STRING" id="436010.A0A166DKQ9"/>